<protein>
    <submittedName>
        <fullName evidence="3">Uncharacterized protein F12E4_200</fullName>
    </submittedName>
</protein>
<reference evidence="3" key="3">
    <citation type="submission" date="2000-03" db="EMBL/GenBank/DDBJ databases">
        <authorList>
            <person name="EU Arabidopsis sequencing project"/>
        </authorList>
    </citation>
    <scope>NUCLEOTIDE SEQUENCE</scope>
</reference>
<dbReference type="PANTHER" id="PTHR33373:SF23">
    <property type="entry name" value="DUF4050 DOMAIN-CONTAINING PROTEIN"/>
    <property type="match status" value="1"/>
</dbReference>
<proteinExistence type="predicted"/>
<dbReference type="Pfam" id="PF13259">
    <property type="entry name" value="clamp_Gag1-like"/>
    <property type="match status" value="1"/>
</dbReference>
<accession>Q9LZE3</accession>
<evidence type="ECO:0000256" key="1">
    <source>
        <dbReference type="SAM" id="MobiDB-lite"/>
    </source>
</evidence>
<gene>
    <name evidence="3" type="primary">F12E4_200</name>
</gene>
<dbReference type="InterPro" id="IPR025124">
    <property type="entry name" value="Gag1-like_clamp"/>
</dbReference>
<sequence length="73" mass="8431">MEANKEPGNVSSNSSNDKEKSSEEIFVNHAEIAWQEMRKKWVGDPSNRTSEMPDEPEMVDFLFDIWHGDGLFE</sequence>
<dbReference type="EMBL" id="AL162751">
    <property type="protein sequence ID" value="CAB83303.1"/>
    <property type="molecule type" value="Genomic_DNA"/>
</dbReference>
<reference evidence="3" key="2">
    <citation type="submission" date="2000-03" db="EMBL/GenBank/DDBJ databases">
        <authorList>
            <person name="Bevan M."/>
            <person name="Pohl T."/>
            <person name="Weizenegger T."/>
            <person name="Bancroft I."/>
            <person name="Mewes H.W."/>
            <person name="Rudd S."/>
            <person name="Lemcke K."/>
            <person name="Mayer K.F.X."/>
        </authorList>
    </citation>
    <scope>NUCLEOTIDE SEQUENCE</scope>
</reference>
<feature type="region of interest" description="Disordered" evidence="1">
    <location>
        <begin position="1"/>
        <end position="23"/>
    </location>
</feature>
<organism evidence="3">
    <name type="scientific">Arabidopsis thaliana</name>
    <name type="common">Mouse-ear cress</name>
    <dbReference type="NCBI Taxonomy" id="3702"/>
    <lineage>
        <taxon>Eukaryota</taxon>
        <taxon>Viridiplantae</taxon>
        <taxon>Streptophyta</taxon>
        <taxon>Embryophyta</taxon>
        <taxon>Tracheophyta</taxon>
        <taxon>Spermatophyta</taxon>
        <taxon>Magnoliopsida</taxon>
        <taxon>eudicotyledons</taxon>
        <taxon>Gunneridae</taxon>
        <taxon>Pentapetalae</taxon>
        <taxon>rosids</taxon>
        <taxon>malvids</taxon>
        <taxon>Brassicales</taxon>
        <taxon>Brassicaceae</taxon>
        <taxon>Camelineae</taxon>
        <taxon>Arabidopsis</taxon>
    </lineage>
</organism>
<reference key="1">
    <citation type="journal article" date="2000" name="Nature">
        <title>Sequence and analysis of chromosome 5 of the plant Arabidopsis thaliana.</title>
        <authorList>
            <consortium name="Kazusa DNA Research Institute"/>
            <consortium name="Cold Spring Harbor and Washington University in St Louis Sequencing Consortium"/>
            <consortium name="European Union Arabidopsis Genome Sequencing Consortium"/>
            <person name="Tabata S."/>
            <person name="Kaneko T."/>
            <person name="Nakamura Y."/>
            <person name="Kotani H."/>
            <person name="Kato T."/>
            <person name="Asamizu E."/>
            <person name="Miyajima N."/>
            <person name="Sasamoto S."/>
            <person name="Kimura T."/>
            <person name="Hosouchi T."/>
            <person name="Kawashima K."/>
            <person name="Kohara M."/>
            <person name="Matsumoto M."/>
            <person name="Matsuno A."/>
            <person name="Muraki A."/>
            <person name="Nakayama S."/>
            <person name="Nakazaki N."/>
            <person name="Naruo K."/>
            <person name="Okumura S."/>
            <person name="Shinpo S."/>
            <person name="Takeuchi C."/>
            <person name="Wada T."/>
            <person name="Watanabe A."/>
            <person name="Yamada M."/>
            <person name="Yasuda M."/>
            <person name="Sato S."/>
            <person name="de la Bastide M."/>
            <person name="Huang E."/>
            <person name="Spiegel L."/>
            <person name="Gnoj L."/>
            <person name="O'Shaughnessy A."/>
            <person name="Preston R."/>
            <person name="Habermann K."/>
            <person name="Murray J."/>
            <person name="Johnson D."/>
            <person name="Rohlfing T."/>
            <person name="Nelson J."/>
            <person name="Stoneking T."/>
            <person name="Pepin K."/>
            <person name="Spieth J."/>
            <person name="Sekhon M."/>
            <person name="Armstrong J."/>
            <person name="Becker M."/>
            <person name="Belter E."/>
            <person name="Cordum H."/>
            <person name="Cordes M."/>
            <person name="Courtney L."/>
            <person name="Courtney W."/>
            <person name="Dante M."/>
            <person name="Du H."/>
            <person name="Edwards J."/>
            <person name="Fryman J."/>
            <person name="Haakensen B."/>
            <person name="Lamar E."/>
            <person name="Latreille P."/>
            <person name="Leonard S."/>
            <person name="Meyer R."/>
            <person name="Mulvaney E."/>
            <person name="Ozersky P."/>
            <person name="Riley A."/>
            <person name="Strowmatt C."/>
            <person name="Wagner-McPherson C."/>
            <person name="Wollam A."/>
            <person name="Yoakum M."/>
            <person name="Bell M."/>
            <person name="Dedhia N."/>
            <person name="Parnell L."/>
            <person name="Shah R."/>
            <person name="Rodriguez M."/>
            <person name="See L.H."/>
            <person name="Vil D."/>
            <person name="Baker J."/>
            <person name="Kirchoff K."/>
            <person name="Toth K."/>
            <person name="King L."/>
            <person name="Bahret A."/>
            <person name="Miller B."/>
            <person name="Marra M."/>
            <person name="Martienssen R."/>
            <person name="McCombie W.R."/>
            <person name="Wilson R.K."/>
            <person name="Murphy G."/>
            <person name="Bancroft I."/>
            <person name="Volckaert G."/>
            <person name="Wambutt R."/>
            <person name="Dusterhoft A."/>
            <person name="Stiekema W."/>
            <person name="Pohl T."/>
            <person name="Entian K.D."/>
            <person name="Terryn N."/>
            <person name="Hartley N."/>
            <person name="Bent E."/>
            <person name="Johnson S."/>
            <person name="Langham S.A."/>
            <person name="McCullagh B."/>
            <person name="Robben J."/>
            <person name="Grymonprez B."/>
            <person name="Zimmermann W."/>
            <person name="Ramsperger U."/>
            <person name="Wedler H."/>
            <person name="Balke K."/>
            <person name="Wedler E."/>
            <person name="Peters S."/>
            <person name="van Staveren M."/>
            <person name="Dirkse W."/>
            <person name="Mooijman P."/>
            <person name="Lankhorst R.K."/>
            <person name="Weitzenegger T."/>
            <person name="Bothe G."/>
            <person name="Rose M."/>
            <person name="Hauf J."/>
            <person name="Berneiser S."/>
            <person name="Hempel S."/>
            <person name="Feldpausch M."/>
            <person name="Lamberth S."/>
            <person name="Villarroel R."/>
            <person name="Gielen J."/>
            <person name="Ardiles W."/>
            <person name="Bents O."/>
            <person name="Lemcke K."/>
            <person name="Kolesov G."/>
            <person name="Mayer K."/>
            <person name="Rudd S."/>
            <person name="Schoof H."/>
            <person name="Schueller C."/>
            <person name="Zaccaria P."/>
            <person name="Mewes H.W."/>
            <person name="Bevan M."/>
            <person name="Fransz P."/>
        </authorList>
    </citation>
    <scope>NUCLEOTIDE SEQUENCE [LARGE SCALE GENOMIC DNA]</scope>
    <source>
        <strain>cv. Columbia</strain>
    </source>
</reference>
<name>Q9LZE3_ARATH</name>
<feature type="domain" description="Gag1-like clamp" evidence="2">
    <location>
        <begin position="10"/>
        <end position="54"/>
    </location>
</feature>
<evidence type="ECO:0000259" key="2">
    <source>
        <dbReference type="Pfam" id="PF13259"/>
    </source>
</evidence>
<dbReference type="AlphaFoldDB" id="Q9LZE3"/>
<dbReference type="ExpressionAtlas" id="Q9LZE3">
    <property type="expression patterns" value="baseline and differential"/>
</dbReference>
<dbReference type="PIR" id="T48368">
    <property type="entry name" value="T48368"/>
</dbReference>
<evidence type="ECO:0000313" key="3">
    <source>
        <dbReference type="EMBL" id="CAB83303.1"/>
    </source>
</evidence>
<dbReference type="PANTHER" id="PTHR33373">
    <property type="entry name" value="OS07G0479600 PROTEIN"/>
    <property type="match status" value="1"/>
</dbReference>